<accession>A0A0F3HBF7</accession>
<dbReference type="RefSeq" id="WP_045763494.1">
    <property type="nucleotide sequence ID" value="NZ_JYOV01000019.1"/>
</dbReference>
<proteinExistence type="predicted"/>
<dbReference type="EMBL" id="JYOV01000019">
    <property type="protein sequence ID" value="KJU91407.1"/>
    <property type="molecule type" value="Genomic_DNA"/>
</dbReference>
<protein>
    <submittedName>
        <fullName evidence="1">Abi-like protein</fullName>
    </submittedName>
</protein>
<reference evidence="1 2" key="1">
    <citation type="submission" date="2015-02" db="EMBL/GenBank/DDBJ databases">
        <title>Evolution of amylase-binding proteins of oral streptococcal species.</title>
        <authorList>
            <person name="Haase E.M."/>
        </authorList>
    </citation>
    <scope>NUCLEOTIDE SEQUENCE [LARGE SCALE GENOMIC DNA]</scope>
    <source>
        <strain evidence="1 2">UC6950A</strain>
    </source>
</reference>
<dbReference type="InterPro" id="IPR011664">
    <property type="entry name" value="Abi_system_AbiD/AbiF-like"/>
</dbReference>
<dbReference type="InterPro" id="IPR017034">
    <property type="entry name" value="Abi_system_AbiD/AbiF"/>
</dbReference>
<dbReference type="PIRSF" id="PIRSF034934">
    <property type="entry name" value="AbiF_AbiD"/>
    <property type="match status" value="1"/>
</dbReference>
<dbReference type="Proteomes" id="UP000033405">
    <property type="component" value="Unassembled WGS sequence"/>
</dbReference>
<organism evidence="1 2">
    <name type="scientific">Streptococcus infantis</name>
    <dbReference type="NCBI Taxonomy" id="68892"/>
    <lineage>
        <taxon>Bacteria</taxon>
        <taxon>Bacillati</taxon>
        <taxon>Bacillota</taxon>
        <taxon>Bacilli</taxon>
        <taxon>Lactobacillales</taxon>
        <taxon>Streptococcaceae</taxon>
        <taxon>Streptococcus</taxon>
    </lineage>
</organism>
<dbReference type="PATRIC" id="fig|28037.218.peg.1390"/>
<dbReference type="AlphaFoldDB" id="A0A0F3HBF7"/>
<evidence type="ECO:0000313" key="1">
    <source>
        <dbReference type="EMBL" id="KJU91407.1"/>
    </source>
</evidence>
<dbReference type="Pfam" id="PF07751">
    <property type="entry name" value="Abi_2"/>
    <property type="match status" value="1"/>
</dbReference>
<name>A0A0F3HBF7_9STRE</name>
<comment type="caution">
    <text evidence="1">The sequence shown here is derived from an EMBL/GenBank/DDBJ whole genome shotgun (WGS) entry which is preliminary data.</text>
</comment>
<evidence type="ECO:0000313" key="2">
    <source>
        <dbReference type="Proteomes" id="UP000033405"/>
    </source>
</evidence>
<sequence>MKIKEFKTWDEQVAKLIEHGCKDIRSNEYAIDILQKVNYYRLTAYFLPFRDKETQKYDSSKVSLEKIYGISCFDAELRLLIFKYLEDIELYFRTQVAYHHGNKYGALAYKEATAFNKFHKHSEFLEDIEKELGHRQKSPVYKHHQRKYDGVFPIWVLVEFFTFGMTSKFFADSPIDIQQDISKDIGIKSTQVRTYLEVAVVLRNYCAHYNRLYYTSFTKVPGQLPTFMNENSKLKNRLMAQLYAVKSLYPDKKKWNEGFLCELSALIKRYQAVIHLHHIGFVEEWEEVLKK</sequence>
<gene>
    <name evidence="1" type="ORF">TZ96_01431</name>
</gene>